<name>A0A090GDF7_MESPL</name>
<evidence type="ECO:0000256" key="1">
    <source>
        <dbReference type="SAM" id="MobiDB-lite"/>
    </source>
</evidence>
<sequence length="103" mass="11415">MACLLDRIGEARPPRSQPNGDTKTRGNIAGQIKPLWRLCQGLRRRRCEPLGSDGTAGRLPRHADVEVVSSYFMTTSRLQRNAADGKPCSIFLELLAGHPSLRF</sequence>
<proteinExistence type="predicted"/>
<organism evidence="2 3">
    <name type="scientific">Mesorhizobium plurifarium</name>
    <dbReference type="NCBI Taxonomy" id="69974"/>
    <lineage>
        <taxon>Bacteria</taxon>
        <taxon>Pseudomonadati</taxon>
        <taxon>Pseudomonadota</taxon>
        <taxon>Alphaproteobacteria</taxon>
        <taxon>Hyphomicrobiales</taxon>
        <taxon>Phyllobacteriaceae</taxon>
        <taxon>Mesorhizobium</taxon>
    </lineage>
</organism>
<evidence type="ECO:0000313" key="2">
    <source>
        <dbReference type="EMBL" id="CDX58099.1"/>
    </source>
</evidence>
<accession>A0A090GDF7</accession>
<protein>
    <submittedName>
        <fullName evidence="2">Uncharacterized protein</fullName>
    </submittedName>
</protein>
<dbReference type="EMBL" id="CCNE01000022">
    <property type="protein sequence ID" value="CDX58099.1"/>
    <property type="molecule type" value="Genomic_DNA"/>
</dbReference>
<gene>
    <name evidence="2" type="ORF">MPL3365_290088</name>
</gene>
<feature type="region of interest" description="Disordered" evidence="1">
    <location>
        <begin position="1"/>
        <end position="27"/>
    </location>
</feature>
<dbReference type="AlphaFoldDB" id="A0A090GDF7"/>
<reference evidence="2 3" key="1">
    <citation type="submission" date="2014-08" db="EMBL/GenBank/DDBJ databases">
        <authorList>
            <person name="Moulin Lionel"/>
        </authorList>
    </citation>
    <scope>NUCLEOTIDE SEQUENCE [LARGE SCALE GENOMIC DNA]</scope>
</reference>
<evidence type="ECO:0000313" key="3">
    <source>
        <dbReference type="Proteomes" id="UP000046122"/>
    </source>
</evidence>
<dbReference type="Proteomes" id="UP000046122">
    <property type="component" value="Unassembled WGS sequence"/>
</dbReference>